<proteinExistence type="predicted"/>
<evidence type="ECO:0000256" key="1">
    <source>
        <dbReference type="ARBA" id="ARBA00022723"/>
    </source>
</evidence>
<evidence type="ECO:0000313" key="4">
    <source>
        <dbReference type="EMBL" id="RRJ65015.1"/>
    </source>
</evidence>
<dbReference type="OrthoDB" id="9762324at2"/>
<dbReference type="Proteomes" id="UP000267017">
    <property type="component" value="Unassembled WGS sequence"/>
</dbReference>
<dbReference type="Pfam" id="PF00884">
    <property type="entry name" value="Sulfatase"/>
    <property type="match status" value="1"/>
</dbReference>
<dbReference type="PANTHER" id="PTHR45953">
    <property type="entry name" value="IDURONATE 2-SULFATASE"/>
    <property type="match status" value="1"/>
</dbReference>
<protein>
    <submittedName>
        <fullName evidence="4">Sulfatase</fullName>
    </submittedName>
</protein>
<gene>
    <name evidence="4" type="ORF">EHV15_20410</name>
</gene>
<name>A0A3P3U451_9BACL</name>
<sequence length="487" mass="57027">MKAIMLMFDTLNRHMLPPYGCDWVHAPNFKRLAEKTVVFDHAYVGSMPCMPARRELHTGRHNFLHRSWGPIEPFDDSMPELLSENGVYTHLVTDHQHYWEDGGATYHTRYSSCELIRGQEGDPWKGEVADPEHPESIGMKAMGRLVRHDWINRKYIREEQDFPQARTMENGLEFMRTNRNEDRWFLQIETFDPHEPFYAPQKYRDLYPHDYTGKHFDWPPYGPVTETEEEVEHLRYEYAALLSMCDHYLGKVLDVMDEFDMWKDTLLIVNTDHGFLLGEHDWWAKSVMPYYDEIAHMPMFIWDPRSGKQGERRQSLVQTIDLAPTLLNYFGARVPKDMQGKNLEATIASDRPVRDSAIFGMHGGHVNVTDGRYVYMRAPVTETNMPLYNYTLMPTHMRSRFSVEELRASELHPPFTFTKGVPTLKVQGVGLYNRAHAFGTLLFDLQQDPRQEHPIQDKDLEQAMIELLKKNMEANEAPPEQYERLGL</sequence>
<dbReference type="SUPFAM" id="SSF53649">
    <property type="entry name" value="Alkaline phosphatase-like"/>
    <property type="match status" value="1"/>
</dbReference>
<keyword evidence="5" id="KW-1185">Reference proteome</keyword>
<dbReference type="AlphaFoldDB" id="A0A3P3U451"/>
<keyword evidence="1" id="KW-0479">Metal-binding</keyword>
<dbReference type="CDD" id="cd16148">
    <property type="entry name" value="sulfatase_like"/>
    <property type="match status" value="1"/>
</dbReference>
<reference evidence="4 5" key="1">
    <citation type="submission" date="2018-11" db="EMBL/GenBank/DDBJ databases">
        <title>Genome sequencing of Paenibacillus sp. KCOM 3021 (= ChDC PVNT-B20).</title>
        <authorList>
            <person name="Kook J.-K."/>
            <person name="Park S.-N."/>
            <person name="Lim Y.K."/>
        </authorList>
    </citation>
    <scope>NUCLEOTIDE SEQUENCE [LARGE SCALE GENOMIC DNA]</scope>
    <source>
        <strain evidence="4 5">KCOM 3021</strain>
    </source>
</reference>
<evidence type="ECO:0000313" key="5">
    <source>
        <dbReference type="Proteomes" id="UP000267017"/>
    </source>
</evidence>
<keyword evidence="2" id="KW-0378">Hydrolase</keyword>
<dbReference type="PANTHER" id="PTHR45953:SF1">
    <property type="entry name" value="IDURONATE 2-SULFATASE"/>
    <property type="match status" value="1"/>
</dbReference>
<comment type="caution">
    <text evidence="4">The sequence shown here is derived from an EMBL/GenBank/DDBJ whole genome shotgun (WGS) entry which is preliminary data.</text>
</comment>
<dbReference type="GO" id="GO:0008484">
    <property type="term" value="F:sulfuric ester hydrolase activity"/>
    <property type="evidence" value="ECO:0007669"/>
    <property type="project" value="TreeGrafter"/>
</dbReference>
<dbReference type="Gene3D" id="3.40.720.10">
    <property type="entry name" value="Alkaline Phosphatase, subunit A"/>
    <property type="match status" value="1"/>
</dbReference>
<accession>A0A3P3U451</accession>
<evidence type="ECO:0000256" key="2">
    <source>
        <dbReference type="ARBA" id="ARBA00022801"/>
    </source>
</evidence>
<evidence type="ECO:0000259" key="3">
    <source>
        <dbReference type="Pfam" id="PF00884"/>
    </source>
</evidence>
<dbReference type="GO" id="GO:0046872">
    <property type="term" value="F:metal ion binding"/>
    <property type="evidence" value="ECO:0007669"/>
    <property type="project" value="UniProtKB-KW"/>
</dbReference>
<dbReference type="EMBL" id="RRCN01000001">
    <property type="protein sequence ID" value="RRJ65015.1"/>
    <property type="molecule type" value="Genomic_DNA"/>
</dbReference>
<dbReference type="GO" id="GO:0005737">
    <property type="term" value="C:cytoplasm"/>
    <property type="evidence" value="ECO:0007669"/>
    <property type="project" value="TreeGrafter"/>
</dbReference>
<organism evidence="4 5">
    <name type="scientific">Paenibacillus oralis</name>
    <dbReference type="NCBI Taxonomy" id="2490856"/>
    <lineage>
        <taxon>Bacteria</taxon>
        <taxon>Bacillati</taxon>
        <taxon>Bacillota</taxon>
        <taxon>Bacilli</taxon>
        <taxon>Bacillales</taxon>
        <taxon>Paenibacillaceae</taxon>
        <taxon>Paenibacillus</taxon>
    </lineage>
</organism>
<dbReference type="RefSeq" id="WP_128632815.1">
    <property type="nucleotide sequence ID" value="NZ_RRCN01000001.1"/>
</dbReference>
<dbReference type="InterPro" id="IPR017850">
    <property type="entry name" value="Alkaline_phosphatase_core_sf"/>
</dbReference>
<dbReference type="InterPro" id="IPR000917">
    <property type="entry name" value="Sulfatase_N"/>
</dbReference>
<feature type="domain" description="Sulfatase N-terminal" evidence="3">
    <location>
        <begin position="4"/>
        <end position="331"/>
    </location>
</feature>